<sequence>MFKKIDEASAKPVVWSAYTADVLWTDSHIAKQMLAFHLNPDLSLASRTAEFINASVDWLISEFNLSTESKTIDFGCGPGLYTQRLKTNGVGTVVGLDFSQNSLEYARKQARGSKLDIEYHYGNYLEYSDDRKFDLITLVMCDFCALNPNQRATLLGKFKSLLATDGFIALDVYTKTRFDTQTESVHLEKNAMGGFWSAEDYWCLQSNFKYEPEMVTLDKYVIFEDAREWVVYNWLQHFDLEMLASELELHGLEIKAKYSDLKGSPSPLESSDEMAVIISHK</sequence>
<dbReference type="EMBL" id="CP047476">
    <property type="protein sequence ID" value="QIA65373.1"/>
    <property type="molecule type" value="Genomic_DNA"/>
</dbReference>
<feature type="domain" description="Methyltransferase" evidence="2">
    <location>
        <begin position="73"/>
        <end position="166"/>
    </location>
</feature>
<evidence type="ECO:0000256" key="1">
    <source>
        <dbReference type="ARBA" id="ARBA00022679"/>
    </source>
</evidence>
<gene>
    <name evidence="3" type="ORF">GT360_17695</name>
</gene>
<dbReference type="InterPro" id="IPR041698">
    <property type="entry name" value="Methyltransf_25"/>
</dbReference>
<evidence type="ECO:0000259" key="2">
    <source>
        <dbReference type="Pfam" id="PF13649"/>
    </source>
</evidence>
<keyword evidence="4" id="KW-1185">Reference proteome</keyword>
<dbReference type="Gene3D" id="3.40.50.150">
    <property type="entry name" value="Vaccinia Virus protein VP39"/>
    <property type="match status" value="1"/>
</dbReference>
<evidence type="ECO:0000313" key="3">
    <source>
        <dbReference type="EMBL" id="QIA65373.1"/>
    </source>
</evidence>
<dbReference type="AlphaFoldDB" id="A0A7Z2YFD6"/>
<dbReference type="PANTHER" id="PTHR43861">
    <property type="entry name" value="TRANS-ACONITATE 2-METHYLTRANSFERASE-RELATED"/>
    <property type="match status" value="1"/>
</dbReference>
<reference evidence="3 4" key="1">
    <citation type="submission" date="2020-01" db="EMBL/GenBank/DDBJ databases">
        <title>Whole genome and functional gene identification of agarase of Vibrio HN897.</title>
        <authorList>
            <person name="Liu Y."/>
            <person name="Zhao Z."/>
        </authorList>
    </citation>
    <scope>NUCLEOTIDE SEQUENCE [LARGE SCALE GENOMIC DNA]</scope>
    <source>
        <strain evidence="3 4">HN897</strain>
    </source>
</reference>
<dbReference type="Proteomes" id="UP000464262">
    <property type="component" value="Chromosome 2"/>
</dbReference>
<organism evidence="3 4">
    <name type="scientific">Vibrio astriarenae</name>
    <dbReference type="NCBI Taxonomy" id="1481923"/>
    <lineage>
        <taxon>Bacteria</taxon>
        <taxon>Pseudomonadati</taxon>
        <taxon>Pseudomonadota</taxon>
        <taxon>Gammaproteobacteria</taxon>
        <taxon>Vibrionales</taxon>
        <taxon>Vibrionaceae</taxon>
        <taxon>Vibrio</taxon>
    </lineage>
</organism>
<protein>
    <submittedName>
        <fullName evidence="3">Methyltransferase domain-containing protein</fullName>
    </submittedName>
</protein>
<dbReference type="CDD" id="cd02440">
    <property type="entry name" value="AdoMet_MTases"/>
    <property type="match status" value="1"/>
</dbReference>
<accession>A0A7Z2YFD6</accession>
<dbReference type="SUPFAM" id="SSF53335">
    <property type="entry name" value="S-adenosyl-L-methionine-dependent methyltransferases"/>
    <property type="match status" value="1"/>
</dbReference>
<dbReference type="RefSeq" id="WP_164650273.1">
    <property type="nucleotide sequence ID" value="NZ_CP047476.1"/>
</dbReference>
<dbReference type="InterPro" id="IPR029063">
    <property type="entry name" value="SAM-dependent_MTases_sf"/>
</dbReference>
<proteinExistence type="predicted"/>
<dbReference type="Pfam" id="PF13649">
    <property type="entry name" value="Methyltransf_25"/>
    <property type="match status" value="1"/>
</dbReference>
<dbReference type="GO" id="GO:0008168">
    <property type="term" value="F:methyltransferase activity"/>
    <property type="evidence" value="ECO:0007669"/>
    <property type="project" value="UniProtKB-KW"/>
</dbReference>
<name>A0A7Z2YFD6_9VIBR</name>
<keyword evidence="3" id="KW-0489">Methyltransferase</keyword>
<evidence type="ECO:0000313" key="4">
    <source>
        <dbReference type="Proteomes" id="UP000464262"/>
    </source>
</evidence>
<dbReference type="GO" id="GO:0032259">
    <property type="term" value="P:methylation"/>
    <property type="evidence" value="ECO:0007669"/>
    <property type="project" value="UniProtKB-KW"/>
</dbReference>
<keyword evidence="1 3" id="KW-0808">Transferase</keyword>
<dbReference type="KEGG" id="vas:GT360_17695"/>